<dbReference type="EMBL" id="QHJQ01000008">
    <property type="protein sequence ID" value="PXA03505.1"/>
    <property type="molecule type" value="Genomic_DNA"/>
</dbReference>
<evidence type="ECO:0000313" key="1">
    <source>
        <dbReference type="EMBL" id="PXA03505.1"/>
    </source>
</evidence>
<keyword evidence="2" id="KW-1185">Reference proteome</keyword>
<proteinExistence type="predicted"/>
<dbReference type="Proteomes" id="UP000247099">
    <property type="component" value="Unassembled WGS sequence"/>
</dbReference>
<name>A0A317ZDU8_9BACT</name>
<evidence type="ECO:0000313" key="2">
    <source>
        <dbReference type="Proteomes" id="UP000247099"/>
    </source>
</evidence>
<dbReference type="AlphaFoldDB" id="A0A317ZDU8"/>
<dbReference type="InParanoid" id="A0A317ZDU8"/>
<organism evidence="1 2">
    <name type="scientific">Coraliomargarita sinensis</name>
    <dbReference type="NCBI Taxonomy" id="2174842"/>
    <lineage>
        <taxon>Bacteria</taxon>
        <taxon>Pseudomonadati</taxon>
        <taxon>Verrucomicrobiota</taxon>
        <taxon>Opitutia</taxon>
        <taxon>Puniceicoccales</taxon>
        <taxon>Coraliomargaritaceae</taxon>
        <taxon>Coraliomargarita</taxon>
    </lineage>
</organism>
<sequence>MSLMAQKYYYVVPALTRCHHPFFGNSIPRFRQRLRIAKVQALLAKSKFQSEMRIVATLESTFDHL</sequence>
<reference evidence="1 2" key="1">
    <citation type="submission" date="2018-05" db="EMBL/GenBank/DDBJ databases">
        <title>Coraliomargarita sinensis sp. nov., isolated from a marine solar saltern.</title>
        <authorList>
            <person name="Zhou L.Y."/>
        </authorList>
    </citation>
    <scope>NUCLEOTIDE SEQUENCE [LARGE SCALE GENOMIC DNA]</scope>
    <source>
        <strain evidence="1 2">WN38</strain>
    </source>
</reference>
<protein>
    <submittedName>
        <fullName evidence="1">Uncharacterized protein</fullName>
    </submittedName>
</protein>
<accession>A0A317ZDU8</accession>
<comment type="caution">
    <text evidence="1">The sequence shown here is derived from an EMBL/GenBank/DDBJ whole genome shotgun (WGS) entry which is preliminary data.</text>
</comment>
<gene>
    <name evidence="1" type="ORF">DDZ13_11000</name>
</gene>